<reference evidence="2 3" key="1">
    <citation type="submission" date="2014-04" db="EMBL/GenBank/DDBJ databases">
        <authorList>
            <consortium name="DOE Joint Genome Institute"/>
            <person name="Kuo A."/>
            <person name="Kohler A."/>
            <person name="Nagy L.G."/>
            <person name="Floudas D."/>
            <person name="Copeland A."/>
            <person name="Barry K.W."/>
            <person name="Cichocki N."/>
            <person name="Veneault-Fourrey C."/>
            <person name="LaButti K."/>
            <person name="Lindquist E.A."/>
            <person name="Lipzen A."/>
            <person name="Lundell T."/>
            <person name="Morin E."/>
            <person name="Murat C."/>
            <person name="Sun H."/>
            <person name="Tunlid A."/>
            <person name="Henrissat B."/>
            <person name="Grigoriev I.V."/>
            <person name="Hibbett D.S."/>
            <person name="Martin F."/>
            <person name="Nordberg H.P."/>
            <person name="Cantor M.N."/>
            <person name="Hua S.X."/>
        </authorList>
    </citation>
    <scope>NUCLEOTIDE SEQUENCE [LARGE SCALE GENOMIC DNA]</scope>
    <source>
        <strain evidence="2 3">LaAM-08-1</strain>
    </source>
</reference>
<keyword evidence="3" id="KW-1185">Reference proteome</keyword>
<organism evidence="2 3">
    <name type="scientific">Laccaria amethystina LaAM-08-1</name>
    <dbReference type="NCBI Taxonomy" id="1095629"/>
    <lineage>
        <taxon>Eukaryota</taxon>
        <taxon>Fungi</taxon>
        <taxon>Dikarya</taxon>
        <taxon>Basidiomycota</taxon>
        <taxon>Agaricomycotina</taxon>
        <taxon>Agaricomycetes</taxon>
        <taxon>Agaricomycetidae</taxon>
        <taxon>Agaricales</taxon>
        <taxon>Agaricineae</taxon>
        <taxon>Hydnangiaceae</taxon>
        <taxon>Laccaria</taxon>
    </lineage>
</organism>
<sequence length="112" mass="11841">MMGCGAEKGVIPSCSELFGGVDEKVRDLLNPKNTGNLRGREHPISPMASTFLSKIFPYVANIPAFKSFPPSIAYSPASPACNPSSPCSPSSPAQNKNAVGRSHAYQSSPSWD</sequence>
<evidence type="ECO:0000313" key="3">
    <source>
        <dbReference type="Proteomes" id="UP000054477"/>
    </source>
</evidence>
<reference evidence="3" key="2">
    <citation type="submission" date="2015-01" db="EMBL/GenBank/DDBJ databases">
        <title>Evolutionary Origins and Diversification of the Mycorrhizal Mutualists.</title>
        <authorList>
            <consortium name="DOE Joint Genome Institute"/>
            <consortium name="Mycorrhizal Genomics Consortium"/>
            <person name="Kohler A."/>
            <person name="Kuo A."/>
            <person name="Nagy L.G."/>
            <person name="Floudas D."/>
            <person name="Copeland A."/>
            <person name="Barry K.W."/>
            <person name="Cichocki N."/>
            <person name="Veneault-Fourrey C."/>
            <person name="LaButti K."/>
            <person name="Lindquist E.A."/>
            <person name="Lipzen A."/>
            <person name="Lundell T."/>
            <person name="Morin E."/>
            <person name="Murat C."/>
            <person name="Riley R."/>
            <person name="Ohm R."/>
            <person name="Sun H."/>
            <person name="Tunlid A."/>
            <person name="Henrissat B."/>
            <person name="Grigoriev I.V."/>
            <person name="Hibbett D.S."/>
            <person name="Martin F."/>
        </authorList>
    </citation>
    <scope>NUCLEOTIDE SEQUENCE [LARGE SCALE GENOMIC DNA]</scope>
    <source>
        <strain evidence="3">LaAM-08-1</strain>
    </source>
</reference>
<gene>
    <name evidence="2" type="ORF">K443DRAFT_682736</name>
</gene>
<dbReference type="Proteomes" id="UP000054477">
    <property type="component" value="Unassembled WGS sequence"/>
</dbReference>
<name>A0A0C9X3H5_9AGAR</name>
<proteinExistence type="predicted"/>
<dbReference type="HOGENOM" id="CLU_2146260_0_0_1"/>
<protein>
    <submittedName>
        <fullName evidence="2">Uncharacterized protein</fullName>
    </submittedName>
</protein>
<dbReference type="OrthoDB" id="3176171at2759"/>
<accession>A0A0C9X3H5</accession>
<evidence type="ECO:0000313" key="2">
    <source>
        <dbReference type="EMBL" id="KIJ95803.1"/>
    </source>
</evidence>
<feature type="region of interest" description="Disordered" evidence="1">
    <location>
        <begin position="76"/>
        <end position="112"/>
    </location>
</feature>
<evidence type="ECO:0000256" key="1">
    <source>
        <dbReference type="SAM" id="MobiDB-lite"/>
    </source>
</evidence>
<dbReference type="EMBL" id="KN838742">
    <property type="protein sequence ID" value="KIJ95803.1"/>
    <property type="molecule type" value="Genomic_DNA"/>
</dbReference>
<feature type="compositionally biased region" description="Low complexity" evidence="1">
    <location>
        <begin position="76"/>
        <end position="93"/>
    </location>
</feature>
<dbReference type="AlphaFoldDB" id="A0A0C9X3H5"/>